<protein>
    <submittedName>
        <fullName evidence="1">Uncharacterized protein</fullName>
    </submittedName>
</protein>
<sequence>MRPCRSLSDLAGYLEHELGPACDRLEAEREALLALPVPAAWLGEPAGASPAVTPAGRQLTLDDLAAGHPAAHGRTEKP</sequence>
<dbReference type="Proteomes" id="UP001163687">
    <property type="component" value="Chromosome"/>
</dbReference>
<keyword evidence="2" id="KW-1185">Reference proteome</keyword>
<organism evidence="1 2">
    <name type="scientific">Caldinitratiruptor microaerophilus</name>
    <dbReference type="NCBI Taxonomy" id="671077"/>
    <lineage>
        <taxon>Bacteria</taxon>
        <taxon>Bacillati</taxon>
        <taxon>Bacillota</taxon>
        <taxon>Clostridia</taxon>
        <taxon>Eubacteriales</taxon>
        <taxon>Symbiobacteriaceae</taxon>
        <taxon>Caldinitratiruptor</taxon>
    </lineage>
</organism>
<proteinExistence type="predicted"/>
<dbReference type="EMBL" id="AP025628">
    <property type="protein sequence ID" value="BDG59781.1"/>
    <property type="molecule type" value="Genomic_DNA"/>
</dbReference>
<dbReference type="AlphaFoldDB" id="A0AA35G769"/>
<reference evidence="1" key="1">
    <citation type="submission" date="2022-03" db="EMBL/GenBank/DDBJ databases">
        <title>Complete genome sequence of Caldinitratiruptor microaerophilus.</title>
        <authorList>
            <person name="Mukaiyama R."/>
            <person name="Nishiyama T."/>
            <person name="Ueda K."/>
        </authorList>
    </citation>
    <scope>NUCLEOTIDE SEQUENCE</scope>
    <source>
        <strain evidence="1">JCM 16183</strain>
    </source>
</reference>
<accession>A0AA35G769</accession>
<evidence type="ECO:0000313" key="2">
    <source>
        <dbReference type="Proteomes" id="UP001163687"/>
    </source>
</evidence>
<gene>
    <name evidence="1" type="ORF">caldi_08710</name>
</gene>
<name>A0AA35G769_9FIRM</name>
<evidence type="ECO:0000313" key="1">
    <source>
        <dbReference type="EMBL" id="BDG59781.1"/>
    </source>
</evidence>
<dbReference type="KEGG" id="cmic:caldi_08710"/>